<dbReference type="Proteomes" id="UP000193240">
    <property type="component" value="Unassembled WGS sequence"/>
</dbReference>
<gene>
    <name evidence="1" type="ORF">B5807_02397</name>
</gene>
<dbReference type="InParanoid" id="A0A1Y2MCR5"/>
<organism evidence="1 2">
    <name type="scientific">Epicoccum nigrum</name>
    <name type="common">Soil fungus</name>
    <name type="synonym">Epicoccum purpurascens</name>
    <dbReference type="NCBI Taxonomy" id="105696"/>
    <lineage>
        <taxon>Eukaryota</taxon>
        <taxon>Fungi</taxon>
        <taxon>Dikarya</taxon>
        <taxon>Ascomycota</taxon>
        <taxon>Pezizomycotina</taxon>
        <taxon>Dothideomycetes</taxon>
        <taxon>Pleosporomycetidae</taxon>
        <taxon>Pleosporales</taxon>
        <taxon>Pleosporineae</taxon>
        <taxon>Didymellaceae</taxon>
        <taxon>Epicoccum</taxon>
    </lineage>
</organism>
<proteinExistence type="predicted"/>
<accession>A0A1Y2MCR5</accession>
<name>A0A1Y2MCR5_EPING</name>
<dbReference type="EMBL" id="KZ107839">
    <property type="protein sequence ID" value="OSS53038.1"/>
    <property type="molecule type" value="Genomic_DNA"/>
</dbReference>
<keyword evidence="2" id="KW-1185">Reference proteome</keyword>
<evidence type="ECO:0000313" key="2">
    <source>
        <dbReference type="Proteomes" id="UP000193240"/>
    </source>
</evidence>
<sequence length="110" mass="12145">MPTLKMDVFISTAAVNVGSHVWPITLHLQKAFSAVVMLAGNITIGLEYSKQRSVPFVIRSGTAFYLGTSDKPSKSHKLRIGLDEYCNLVPRSGANFLRRCMINASMRMIA</sequence>
<reference evidence="1 2" key="1">
    <citation type="journal article" date="2017" name="Genome Announc.">
        <title>Genome sequence of the saprophytic ascomycete Epicoccum nigrum ICMP 19927 strain isolated from New Zealand.</title>
        <authorList>
            <person name="Fokin M."/>
            <person name="Fleetwood D."/>
            <person name="Weir B.S."/>
            <person name="Villas-Boas S.G."/>
        </authorList>
    </citation>
    <scope>NUCLEOTIDE SEQUENCE [LARGE SCALE GENOMIC DNA]</scope>
    <source>
        <strain evidence="1 2">ICMP 19927</strain>
    </source>
</reference>
<protein>
    <submittedName>
        <fullName evidence="1">Uncharacterized protein</fullName>
    </submittedName>
</protein>
<evidence type="ECO:0000313" key="1">
    <source>
        <dbReference type="EMBL" id="OSS53038.1"/>
    </source>
</evidence>
<dbReference type="AlphaFoldDB" id="A0A1Y2MCR5"/>